<reference evidence="12" key="1">
    <citation type="submission" date="2017-10" db="EMBL/GenBank/DDBJ databases">
        <authorList>
            <person name="Toshchakov S.V."/>
            <person name="Goeva M.A."/>
        </authorList>
    </citation>
    <scope>NUCLEOTIDE SEQUENCE [LARGE SCALE GENOMIC DNA]</scope>
    <source>
        <strain evidence="12">JR1/69-1-13</strain>
    </source>
</reference>
<evidence type="ECO:0000256" key="7">
    <source>
        <dbReference type="ARBA" id="ARBA00023136"/>
    </source>
</evidence>
<feature type="transmembrane region" description="Helical" evidence="9">
    <location>
        <begin position="12"/>
        <end position="32"/>
    </location>
</feature>
<keyword evidence="3" id="KW-1003">Cell membrane</keyword>
<dbReference type="InterPro" id="IPR007387">
    <property type="entry name" value="TRAP_DctQ"/>
</dbReference>
<evidence type="ECO:0000256" key="1">
    <source>
        <dbReference type="ARBA" id="ARBA00004429"/>
    </source>
</evidence>
<keyword evidence="5 9" id="KW-0812">Transmembrane</keyword>
<comment type="subunit">
    <text evidence="9">The complex comprises the extracytoplasmic solute receptor protein and the two transmembrane proteins.</text>
</comment>
<dbReference type="RefSeq" id="WP_109517185.1">
    <property type="nucleotide sequence ID" value="NZ_PDOA01000006.1"/>
</dbReference>
<dbReference type="PANTHER" id="PTHR35011:SF2">
    <property type="entry name" value="2,3-DIKETO-L-GULONATE TRAP TRANSPORTER SMALL PERMEASE PROTEIN YIAM"/>
    <property type="match status" value="1"/>
</dbReference>
<feature type="transmembrane region" description="Helical" evidence="9">
    <location>
        <begin position="129"/>
        <end position="147"/>
    </location>
</feature>
<dbReference type="Proteomes" id="UP000245048">
    <property type="component" value="Unassembled WGS sequence"/>
</dbReference>
<dbReference type="GO" id="GO:0022857">
    <property type="term" value="F:transmembrane transporter activity"/>
    <property type="evidence" value="ECO:0007669"/>
    <property type="project" value="UniProtKB-UniRule"/>
</dbReference>
<organism evidence="11 12">
    <name type="scientific">Teichococcus aestuarii</name>
    <dbReference type="NCBI Taxonomy" id="568898"/>
    <lineage>
        <taxon>Bacteria</taxon>
        <taxon>Pseudomonadati</taxon>
        <taxon>Pseudomonadota</taxon>
        <taxon>Alphaproteobacteria</taxon>
        <taxon>Acetobacterales</taxon>
        <taxon>Roseomonadaceae</taxon>
        <taxon>Roseomonas</taxon>
    </lineage>
</organism>
<evidence type="ECO:0000259" key="10">
    <source>
        <dbReference type="Pfam" id="PF04290"/>
    </source>
</evidence>
<evidence type="ECO:0000256" key="3">
    <source>
        <dbReference type="ARBA" id="ARBA00022475"/>
    </source>
</evidence>
<dbReference type="GO" id="GO:0015740">
    <property type="term" value="P:C4-dicarboxylate transport"/>
    <property type="evidence" value="ECO:0007669"/>
    <property type="project" value="TreeGrafter"/>
</dbReference>
<name>A0A2U1V4D8_9PROT</name>
<evidence type="ECO:0000256" key="8">
    <source>
        <dbReference type="ARBA" id="ARBA00038436"/>
    </source>
</evidence>
<evidence type="ECO:0000256" key="4">
    <source>
        <dbReference type="ARBA" id="ARBA00022519"/>
    </source>
</evidence>
<evidence type="ECO:0000256" key="9">
    <source>
        <dbReference type="RuleBase" id="RU369079"/>
    </source>
</evidence>
<proteinExistence type="inferred from homology"/>
<dbReference type="PANTHER" id="PTHR35011">
    <property type="entry name" value="2,3-DIKETO-L-GULONATE TRAP TRANSPORTER SMALL PERMEASE PROTEIN YIAM"/>
    <property type="match status" value="1"/>
</dbReference>
<evidence type="ECO:0000256" key="6">
    <source>
        <dbReference type="ARBA" id="ARBA00022989"/>
    </source>
</evidence>
<evidence type="ECO:0000256" key="2">
    <source>
        <dbReference type="ARBA" id="ARBA00022448"/>
    </source>
</evidence>
<keyword evidence="6 9" id="KW-1133">Transmembrane helix</keyword>
<comment type="caution">
    <text evidence="11">The sequence shown here is derived from an EMBL/GenBank/DDBJ whole genome shotgun (WGS) entry which is preliminary data.</text>
</comment>
<evidence type="ECO:0000313" key="11">
    <source>
        <dbReference type="EMBL" id="PWC28790.1"/>
    </source>
</evidence>
<sequence length="175" mass="18506">MEQLKTIDRGIGFALRFLAAGALALLMLLVAANILGRAAGMAEIAWVGEGVEFLFAWMVFLGAAELWREGGHFAVDVLLQALPQGLARRVLRLLVTLCCLAFALILGWYGLNLALDASATSPILELPVAAWYAAIPVSAALMTLASLRDLVLLVIEPAAEGHPAGVPVQETASKC</sequence>
<keyword evidence="2 9" id="KW-0813">Transport</keyword>
<gene>
    <name evidence="11" type="ORF">CR165_11810</name>
</gene>
<feature type="transmembrane region" description="Helical" evidence="9">
    <location>
        <begin position="44"/>
        <end position="64"/>
    </location>
</feature>
<comment type="function">
    <text evidence="9">Part of the tripartite ATP-independent periplasmic (TRAP) transport system.</text>
</comment>
<dbReference type="OrthoDB" id="7843639at2"/>
<feature type="domain" description="Tripartite ATP-independent periplasmic transporters DctQ component" evidence="10">
    <location>
        <begin position="26"/>
        <end position="153"/>
    </location>
</feature>
<evidence type="ECO:0000313" key="12">
    <source>
        <dbReference type="Proteomes" id="UP000245048"/>
    </source>
</evidence>
<evidence type="ECO:0000256" key="5">
    <source>
        <dbReference type="ARBA" id="ARBA00022692"/>
    </source>
</evidence>
<keyword evidence="7 9" id="KW-0472">Membrane</keyword>
<dbReference type="InterPro" id="IPR055348">
    <property type="entry name" value="DctQ"/>
</dbReference>
<keyword evidence="12" id="KW-1185">Reference proteome</keyword>
<dbReference type="GO" id="GO:0005886">
    <property type="term" value="C:plasma membrane"/>
    <property type="evidence" value="ECO:0007669"/>
    <property type="project" value="UniProtKB-SubCell"/>
</dbReference>
<comment type="similarity">
    <text evidence="8 9">Belongs to the TRAP transporter small permease family.</text>
</comment>
<feature type="transmembrane region" description="Helical" evidence="9">
    <location>
        <begin position="90"/>
        <end position="109"/>
    </location>
</feature>
<comment type="subcellular location">
    <subcellularLocation>
        <location evidence="1 9">Cell inner membrane</location>
        <topology evidence="1 9">Multi-pass membrane protein</topology>
    </subcellularLocation>
</comment>
<dbReference type="Pfam" id="PF04290">
    <property type="entry name" value="DctQ"/>
    <property type="match status" value="1"/>
</dbReference>
<protein>
    <recommendedName>
        <fullName evidence="9">TRAP transporter small permease protein</fullName>
    </recommendedName>
</protein>
<dbReference type="AlphaFoldDB" id="A0A2U1V4D8"/>
<accession>A0A2U1V4D8</accession>
<keyword evidence="4 9" id="KW-0997">Cell inner membrane</keyword>
<dbReference type="EMBL" id="PDOA01000006">
    <property type="protein sequence ID" value="PWC28790.1"/>
    <property type="molecule type" value="Genomic_DNA"/>
</dbReference>